<dbReference type="AlphaFoldDB" id="A0A4R3Y039"/>
<dbReference type="InterPro" id="IPR049945">
    <property type="entry name" value="AAA_22"/>
</dbReference>
<sequence>MYQKHFGIHELPFSITPDTAFFFAGSHCQEALNTLLVATKNGEGFIKITGEVGTGKTMLCRKFLATLDKSFVTAYIPNPYLEPRTLMFALADELEITLEKDVDQHHLLKSINLRLLALAREGKRVVLCLDEAQAMPLESLEALRLLSNLETEKRKLLQIVLFGQPELDEKLQLDSLRQLAQRITFHYKLRQLSKAELEFYIAHRLSVAGFAGSRLFSHGALQKLFAASNGVPRLVNILAHKSLMLTYGEGKYQVLKRHVKIAAQDTIAAKKDFRDYWWLLLLGSLASVAGIGWVYLK</sequence>
<dbReference type="GO" id="GO:0016887">
    <property type="term" value="F:ATP hydrolysis activity"/>
    <property type="evidence" value="ECO:0007669"/>
    <property type="project" value="InterPro"/>
</dbReference>
<dbReference type="EMBL" id="SMCO01000011">
    <property type="protein sequence ID" value="TCV84772.1"/>
    <property type="molecule type" value="Genomic_DNA"/>
</dbReference>
<name>A0A4R3Y039_9PROT</name>
<reference evidence="3 4" key="1">
    <citation type="submission" date="2019-03" db="EMBL/GenBank/DDBJ databases">
        <title>Genomic Encyclopedia of Type Strains, Phase IV (KMG-IV): sequencing the most valuable type-strain genomes for metagenomic binning, comparative biology and taxonomic classification.</title>
        <authorList>
            <person name="Goeker M."/>
        </authorList>
    </citation>
    <scope>NUCLEOTIDE SEQUENCE [LARGE SCALE GENOMIC DNA]</scope>
    <source>
        <strain evidence="3 4">DSM 100309</strain>
    </source>
</reference>
<organism evidence="3 4">
    <name type="scientific">Sulfurirhabdus autotrophica</name>
    <dbReference type="NCBI Taxonomy" id="1706046"/>
    <lineage>
        <taxon>Bacteria</taxon>
        <taxon>Pseudomonadati</taxon>
        <taxon>Pseudomonadota</taxon>
        <taxon>Betaproteobacteria</taxon>
        <taxon>Nitrosomonadales</taxon>
        <taxon>Sulfuricellaceae</taxon>
        <taxon>Sulfurirhabdus</taxon>
    </lineage>
</organism>
<keyword evidence="1" id="KW-1133">Transmembrane helix</keyword>
<keyword evidence="4" id="KW-1185">Reference proteome</keyword>
<dbReference type="Pfam" id="PF13401">
    <property type="entry name" value="AAA_22"/>
    <property type="match status" value="1"/>
</dbReference>
<keyword evidence="1" id="KW-0472">Membrane</keyword>
<dbReference type="PANTHER" id="PTHR35894:SF7">
    <property type="entry name" value="GENERAL SECRETION PATHWAY PROTEIN A-RELATED"/>
    <property type="match status" value="1"/>
</dbReference>
<dbReference type="Proteomes" id="UP000295367">
    <property type="component" value="Unassembled WGS sequence"/>
</dbReference>
<evidence type="ECO:0000256" key="1">
    <source>
        <dbReference type="SAM" id="Phobius"/>
    </source>
</evidence>
<dbReference type="Gene3D" id="3.40.50.300">
    <property type="entry name" value="P-loop containing nucleotide triphosphate hydrolases"/>
    <property type="match status" value="1"/>
</dbReference>
<dbReference type="CDD" id="cd00009">
    <property type="entry name" value="AAA"/>
    <property type="match status" value="1"/>
</dbReference>
<keyword evidence="1" id="KW-0812">Transmembrane</keyword>
<dbReference type="OrthoDB" id="9783370at2"/>
<protein>
    <submittedName>
        <fullName evidence="3">MSHA biogenesis protein MshM</fullName>
    </submittedName>
</protein>
<dbReference type="SUPFAM" id="SSF52540">
    <property type="entry name" value="P-loop containing nucleoside triphosphate hydrolases"/>
    <property type="match status" value="1"/>
</dbReference>
<comment type="caution">
    <text evidence="3">The sequence shown here is derived from an EMBL/GenBank/DDBJ whole genome shotgun (WGS) entry which is preliminary data.</text>
</comment>
<dbReference type="InterPro" id="IPR027417">
    <property type="entry name" value="P-loop_NTPase"/>
</dbReference>
<accession>A0A4R3Y039</accession>
<evidence type="ECO:0000259" key="2">
    <source>
        <dbReference type="Pfam" id="PF13401"/>
    </source>
</evidence>
<evidence type="ECO:0000313" key="3">
    <source>
        <dbReference type="EMBL" id="TCV84772.1"/>
    </source>
</evidence>
<feature type="domain" description="ORC1/DEAH AAA+ ATPase" evidence="2">
    <location>
        <begin position="42"/>
        <end position="171"/>
    </location>
</feature>
<feature type="transmembrane region" description="Helical" evidence="1">
    <location>
        <begin position="276"/>
        <end position="296"/>
    </location>
</feature>
<dbReference type="PANTHER" id="PTHR35894">
    <property type="entry name" value="GENERAL SECRETION PATHWAY PROTEIN A-RELATED"/>
    <property type="match status" value="1"/>
</dbReference>
<dbReference type="RefSeq" id="WP_124946244.1">
    <property type="nucleotide sequence ID" value="NZ_BHVT01000027.1"/>
</dbReference>
<proteinExistence type="predicted"/>
<evidence type="ECO:0000313" key="4">
    <source>
        <dbReference type="Proteomes" id="UP000295367"/>
    </source>
</evidence>
<dbReference type="InterPro" id="IPR052026">
    <property type="entry name" value="ExeA_AAA_ATPase_DNA-bind"/>
</dbReference>
<gene>
    <name evidence="3" type="ORF">EDC63_111118</name>
</gene>